<protein>
    <submittedName>
        <fullName evidence="2">Uncharacterized protein</fullName>
    </submittedName>
</protein>
<feature type="signal peptide" evidence="1">
    <location>
        <begin position="1"/>
        <end position="41"/>
    </location>
</feature>
<reference evidence="2 3" key="1">
    <citation type="journal article" date="2008" name="J. Bacteriol.">
        <title>Complete genome sequence of the mosquitocidal bacterium Bacillus sphaericus C3-41 and comparison with those of closely related Bacillus species.</title>
        <authorList>
            <person name="Hu X."/>
            <person name="Fan W."/>
            <person name="Han B."/>
            <person name="Liu H."/>
            <person name="Zheng D."/>
            <person name="Li Q."/>
            <person name="Dong W."/>
            <person name="Yan J."/>
            <person name="Gao M."/>
            <person name="Berry C."/>
            <person name="Yuan Z."/>
        </authorList>
    </citation>
    <scope>NUCLEOTIDE SEQUENCE [LARGE SCALE GENOMIC DNA]</scope>
    <source>
        <strain evidence="2 3">C3-41</strain>
    </source>
</reference>
<dbReference type="KEGG" id="lsp:Bsph_4022"/>
<name>B1HW51_LYSSC</name>
<dbReference type="EMBL" id="CP000817">
    <property type="protein sequence ID" value="ACA41490.1"/>
    <property type="molecule type" value="Genomic_DNA"/>
</dbReference>
<dbReference type="HOGENOM" id="CLU_1545775_0_0_9"/>
<accession>B1HW51</accession>
<keyword evidence="1" id="KW-0732">Signal</keyword>
<evidence type="ECO:0000256" key="1">
    <source>
        <dbReference type="SAM" id="SignalP"/>
    </source>
</evidence>
<organism evidence="2 3">
    <name type="scientific">Lysinibacillus sphaericus (strain C3-41)</name>
    <dbReference type="NCBI Taxonomy" id="444177"/>
    <lineage>
        <taxon>Bacteria</taxon>
        <taxon>Bacillati</taxon>
        <taxon>Bacillota</taxon>
        <taxon>Bacilli</taxon>
        <taxon>Bacillales</taxon>
        <taxon>Bacillaceae</taxon>
        <taxon>Lysinibacillus</taxon>
    </lineage>
</organism>
<sequence length="173" mass="18845">MKGQSVKKERMIRMKKKKFISKMTPIMVVSGIIFSSISAFATELPESNTTVELPESITMDGKVLVMDKSAGGGSDSASRDNNTMSISRNSYKVTGSDVRLYVDSSHGHGGDHFASGWVDATAPRFTARAEVWSNGRLNTTGYNHLNSGIRANATSYLATGLVPDATPRIFYNW</sequence>
<gene>
    <name evidence="2" type="ordered locus">Bsph_4022</name>
</gene>
<evidence type="ECO:0000313" key="3">
    <source>
        <dbReference type="Proteomes" id="UP000002164"/>
    </source>
</evidence>
<evidence type="ECO:0000313" key="2">
    <source>
        <dbReference type="EMBL" id="ACA41490.1"/>
    </source>
</evidence>
<dbReference type="Proteomes" id="UP000002164">
    <property type="component" value="Chromosome"/>
</dbReference>
<proteinExistence type="predicted"/>
<feature type="chain" id="PRO_5002762837" evidence="1">
    <location>
        <begin position="42"/>
        <end position="173"/>
    </location>
</feature>
<dbReference type="AlphaFoldDB" id="B1HW51"/>
<dbReference type="EnsemblBacteria" id="ACA41490">
    <property type="protein sequence ID" value="ACA41490"/>
    <property type="gene ID" value="Bsph_4022"/>
</dbReference>